<dbReference type="EC" id="1.6.99.1" evidence="8"/>
<evidence type="ECO:0000256" key="5">
    <source>
        <dbReference type="ARBA" id="ARBA00023242"/>
    </source>
</evidence>
<dbReference type="GO" id="GO:0003723">
    <property type="term" value="F:RNA binding"/>
    <property type="evidence" value="ECO:0007669"/>
    <property type="project" value="TreeGrafter"/>
</dbReference>
<reference evidence="8" key="1">
    <citation type="submission" date="2023-03" db="EMBL/GenBank/DDBJ databases">
        <title>Mating type loci evolution in Malassezia.</title>
        <authorList>
            <person name="Coelho M.A."/>
        </authorList>
    </citation>
    <scope>NUCLEOTIDE SEQUENCE</scope>
    <source>
        <strain evidence="8">CBS 9431</strain>
    </source>
</reference>
<evidence type="ECO:0000256" key="6">
    <source>
        <dbReference type="SAM" id="MobiDB-lite"/>
    </source>
</evidence>
<dbReference type="InterPro" id="IPR013085">
    <property type="entry name" value="U1-CZ_Znf_C2H2"/>
</dbReference>
<dbReference type="SUPFAM" id="SSF57667">
    <property type="entry name" value="beta-beta-alpha zinc fingers"/>
    <property type="match status" value="1"/>
</dbReference>
<dbReference type="PROSITE" id="PS50171">
    <property type="entry name" value="ZF_MATRIN"/>
    <property type="match status" value="1"/>
</dbReference>
<feature type="compositionally biased region" description="Basic and acidic residues" evidence="6">
    <location>
        <begin position="204"/>
        <end position="237"/>
    </location>
</feature>
<feature type="compositionally biased region" description="Low complexity" evidence="6">
    <location>
        <begin position="257"/>
        <end position="297"/>
    </location>
</feature>
<keyword evidence="4" id="KW-0862">Zinc</keyword>
<dbReference type="AlphaFoldDB" id="A0AAF0JB33"/>
<proteinExistence type="predicted"/>
<comment type="subcellular location">
    <subcellularLocation>
        <location evidence="1">Nucleus</location>
    </subcellularLocation>
</comment>
<dbReference type="EMBL" id="CP119962">
    <property type="protein sequence ID" value="WFD39825.1"/>
    <property type="molecule type" value="Genomic_DNA"/>
</dbReference>
<evidence type="ECO:0000313" key="9">
    <source>
        <dbReference type="Proteomes" id="UP001217754"/>
    </source>
</evidence>
<dbReference type="Pfam" id="PF06220">
    <property type="entry name" value="zf-U1"/>
    <property type="match status" value="1"/>
</dbReference>
<name>A0AAF0JB33_9BASI</name>
<evidence type="ECO:0000256" key="1">
    <source>
        <dbReference type="ARBA" id="ARBA00004123"/>
    </source>
</evidence>
<keyword evidence="2" id="KW-0479">Metal-binding</keyword>
<evidence type="ECO:0000259" key="7">
    <source>
        <dbReference type="PROSITE" id="PS50171"/>
    </source>
</evidence>
<dbReference type="GO" id="GO:0008270">
    <property type="term" value="F:zinc ion binding"/>
    <property type="evidence" value="ECO:0007669"/>
    <property type="project" value="UniProtKB-KW"/>
</dbReference>
<dbReference type="GeneID" id="85226457"/>
<feature type="region of interest" description="Disordered" evidence="6">
    <location>
        <begin position="131"/>
        <end position="319"/>
    </location>
</feature>
<evidence type="ECO:0000256" key="3">
    <source>
        <dbReference type="ARBA" id="ARBA00022771"/>
    </source>
</evidence>
<dbReference type="PANTHER" id="PTHR13173">
    <property type="entry name" value="WW DOMAIN BINDING PROTEIN 4"/>
    <property type="match status" value="1"/>
</dbReference>
<dbReference type="PANTHER" id="PTHR13173:SF10">
    <property type="entry name" value="WW DOMAIN-BINDING PROTEIN 4"/>
    <property type="match status" value="1"/>
</dbReference>
<feature type="region of interest" description="Disordered" evidence="6">
    <location>
        <begin position="23"/>
        <end position="107"/>
    </location>
</feature>
<feature type="domain" description="Matrin-type" evidence="7">
    <location>
        <begin position="11"/>
        <end position="42"/>
    </location>
</feature>
<gene>
    <name evidence="8" type="ORF">MJAP1_002806</name>
</gene>
<dbReference type="GO" id="GO:0071011">
    <property type="term" value="C:precatalytic spliceosome"/>
    <property type="evidence" value="ECO:0007669"/>
    <property type="project" value="TreeGrafter"/>
</dbReference>
<keyword evidence="8" id="KW-0560">Oxidoreductase</keyword>
<dbReference type="InterPro" id="IPR040023">
    <property type="entry name" value="WBP4"/>
</dbReference>
<evidence type="ECO:0000256" key="4">
    <source>
        <dbReference type="ARBA" id="ARBA00022833"/>
    </source>
</evidence>
<keyword evidence="3" id="KW-0863">Zinc-finger</keyword>
<evidence type="ECO:0000256" key="2">
    <source>
        <dbReference type="ARBA" id="ARBA00022723"/>
    </source>
</evidence>
<feature type="compositionally biased region" description="Basic and acidic residues" evidence="6">
    <location>
        <begin position="24"/>
        <end position="86"/>
    </location>
</feature>
<dbReference type="Gene3D" id="3.30.160.60">
    <property type="entry name" value="Classic Zinc Finger"/>
    <property type="match status" value="1"/>
</dbReference>
<protein>
    <submittedName>
        <fullName evidence="8">NADPH dehydrogenase</fullName>
        <ecNumber evidence="8">1.6.99.1</ecNumber>
    </submittedName>
</protein>
<dbReference type="GO" id="GO:0000398">
    <property type="term" value="P:mRNA splicing, via spliceosome"/>
    <property type="evidence" value="ECO:0007669"/>
    <property type="project" value="InterPro"/>
</dbReference>
<feature type="compositionally biased region" description="Acidic residues" evidence="6">
    <location>
        <begin position="150"/>
        <end position="165"/>
    </location>
</feature>
<evidence type="ECO:0000313" key="8">
    <source>
        <dbReference type="EMBL" id="WFD39825.1"/>
    </source>
</evidence>
<keyword evidence="5" id="KW-0539">Nucleus</keyword>
<dbReference type="RefSeq" id="XP_060122722.1">
    <property type="nucleotide sequence ID" value="XM_060266739.1"/>
</dbReference>
<dbReference type="InterPro" id="IPR036236">
    <property type="entry name" value="Znf_C2H2_sf"/>
</dbReference>
<keyword evidence="9" id="KW-1185">Reference proteome</keyword>
<dbReference type="InterPro" id="IPR000690">
    <property type="entry name" value="Matrin/U1-C_Znf_C2H2"/>
</dbReference>
<sequence>MADVWIGRKRWTCKYCNVTINDDIPSRQHHESGQRHKNNVERSLRGLYKENSEKRREEERAAREMALIERAAEASHRKQDTPDQPRVRMRPTAPPPPKAWKPGDSMASYTTAKALGVGDEDEAEWQKKFARRTGAAKVGEWETVTAPEPPQEEDEEEEDEEEEVVQEVPLVSERDKARSFQITEKTLEDEEDDDLPVIVTKRPRTAERTDVAHASDASGEVKTEPGIKEEAQDIKDDPDADTSVPAMPLSGDTVKQETPAPAESLPAEAPKPPADLTSTAVPAALSTTPASAPSDAPDLFRKRKVRGGATKKVGGGAFA</sequence>
<dbReference type="GO" id="GO:0003959">
    <property type="term" value="F:NADPH dehydrogenase activity"/>
    <property type="evidence" value="ECO:0007669"/>
    <property type="project" value="UniProtKB-EC"/>
</dbReference>
<dbReference type="InterPro" id="IPR003604">
    <property type="entry name" value="Matrin/U1-like-C_Znf_C2H2"/>
</dbReference>
<dbReference type="SMART" id="SM00451">
    <property type="entry name" value="ZnF_U1"/>
    <property type="match status" value="1"/>
</dbReference>
<accession>A0AAF0JB33</accession>
<dbReference type="Proteomes" id="UP001217754">
    <property type="component" value="Chromosome 5"/>
</dbReference>
<organism evidence="8 9">
    <name type="scientific">Malassezia japonica</name>
    <dbReference type="NCBI Taxonomy" id="223818"/>
    <lineage>
        <taxon>Eukaryota</taxon>
        <taxon>Fungi</taxon>
        <taxon>Dikarya</taxon>
        <taxon>Basidiomycota</taxon>
        <taxon>Ustilaginomycotina</taxon>
        <taxon>Malasseziomycetes</taxon>
        <taxon>Malasseziales</taxon>
        <taxon>Malasseziaceae</taxon>
        <taxon>Malassezia</taxon>
    </lineage>
</organism>